<proteinExistence type="predicted"/>
<reference evidence="2" key="1">
    <citation type="submission" date="2020-04" db="EMBL/GenBank/DDBJ databases">
        <title>Deep metagenomics examines the oral microbiome during advanced dental caries in children, revealing novel taxa and co-occurrences with host molecules.</title>
        <authorList>
            <person name="Baker J.L."/>
            <person name="Morton J.T."/>
            <person name="Dinis M."/>
            <person name="Alvarez R."/>
            <person name="Tran N.C."/>
            <person name="Knight R."/>
            <person name="Edlund A."/>
        </authorList>
    </citation>
    <scope>NUCLEOTIDE SEQUENCE</scope>
    <source>
        <strain evidence="2">JCVI_34_bin.1</strain>
    </source>
</reference>
<comment type="caution">
    <text evidence="2">The sequence shown here is derived from an EMBL/GenBank/DDBJ whole genome shotgun (WGS) entry which is preliminary data.</text>
</comment>
<gene>
    <name evidence="2" type="ORF">HXK21_01560</name>
</gene>
<dbReference type="AlphaFoldDB" id="A0A929WZE4"/>
<evidence type="ECO:0000313" key="3">
    <source>
        <dbReference type="Proteomes" id="UP000704068"/>
    </source>
</evidence>
<organism evidence="2 3">
    <name type="scientific">Alloprevotella tannerae</name>
    <dbReference type="NCBI Taxonomy" id="76122"/>
    <lineage>
        <taxon>Bacteria</taxon>
        <taxon>Pseudomonadati</taxon>
        <taxon>Bacteroidota</taxon>
        <taxon>Bacteroidia</taxon>
        <taxon>Bacteroidales</taxon>
        <taxon>Prevotellaceae</taxon>
        <taxon>Alloprevotella</taxon>
    </lineage>
</organism>
<dbReference type="Proteomes" id="UP000704068">
    <property type="component" value="Unassembled WGS sequence"/>
</dbReference>
<protein>
    <submittedName>
        <fullName evidence="2">Uncharacterized protein</fullName>
    </submittedName>
</protein>
<keyword evidence="1" id="KW-0472">Membrane</keyword>
<feature type="transmembrane region" description="Helical" evidence="1">
    <location>
        <begin position="32"/>
        <end position="56"/>
    </location>
</feature>
<dbReference type="EMBL" id="JABZGR010000002">
    <property type="protein sequence ID" value="MBF0969718.1"/>
    <property type="molecule type" value="Genomic_DNA"/>
</dbReference>
<evidence type="ECO:0000256" key="1">
    <source>
        <dbReference type="SAM" id="Phobius"/>
    </source>
</evidence>
<keyword evidence="1" id="KW-0812">Transmembrane</keyword>
<sequence>MPQLLINKINILIMRRIEFRYCKRTVNEIMQVASIILLVILGLAFGVFFLSLFLPLPLFNVMPFFLAFAVLFFPAFVGFWAVSYTKWPKWGEARGYIDIEADRAILYYGKNVVEIARNQVQIDTERLYFDNFGMQPVLTKYKFKANGKKYHIIESMLEAKERSTFLERTNNAPVMLSLREALVHIFPLFIYNPVVADLFAMNCRGVRLIYGISTVDAFTGSPFVPDLIGAELVENSPYIRCYLRNGENMSHIVAVLSLQKAEGETVKPSIEELRQRPILGVTETNMQG</sequence>
<name>A0A929WZE4_9BACT</name>
<evidence type="ECO:0000313" key="2">
    <source>
        <dbReference type="EMBL" id="MBF0969718.1"/>
    </source>
</evidence>
<accession>A0A929WZE4</accession>
<feature type="transmembrane region" description="Helical" evidence="1">
    <location>
        <begin position="62"/>
        <end position="82"/>
    </location>
</feature>
<keyword evidence="1" id="KW-1133">Transmembrane helix</keyword>